<gene>
    <name evidence="9" type="ORF">AN695_0202495</name>
    <name evidence="8" type="ORF">DKC05_09340</name>
</gene>
<evidence type="ECO:0000256" key="6">
    <source>
        <dbReference type="SAM" id="Phobius"/>
    </source>
</evidence>
<comment type="subcellular location">
    <subcellularLocation>
        <location evidence="1">Cell membrane</location>
        <topology evidence="1">Multi-pass membrane protein</topology>
    </subcellularLocation>
</comment>
<evidence type="ECO:0000256" key="1">
    <source>
        <dbReference type="ARBA" id="ARBA00004651"/>
    </source>
</evidence>
<keyword evidence="5 6" id="KW-0472">Membrane</keyword>
<feature type="domain" description="Sulfatase N-terminal" evidence="7">
    <location>
        <begin position="229"/>
        <end position="478"/>
    </location>
</feature>
<dbReference type="RefSeq" id="WP_047728592.1">
    <property type="nucleotide sequence ID" value="NZ_CADDTT010000015.1"/>
</dbReference>
<keyword evidence="4 6" id="KW-1133">Transmembrane helix</keyword>
<dbReference type="SUPFAM" id="SSF53649">
    <property type="entry name" value="Alkaline phosphatase-like"/>
    <property type="match status" value="1"/>
</dbReference>
<reference evidence="8 11" key="3">
    <citation type="submission" date="2018-05" db="EMBL/GenBank/DDBJ databases">
        <title>Klebsiella quasipneumonaiae provides a window into carbapenemase gene transfer, plasmid rearrangements and nosocomial acquisition from the hospital environment.</title>
        <authorList>
            <person name="Mathers A.J."/>
            <person name="Vegesana K."/>
            <person name="Stoesser N."/>
            <person name="Crook D."/>
            <person name="Vaughan A."/>
            <person name="Barry K."/>
            <person name="Parikh H."/>
            <person name="Sebra R."/>
            <person name="Kotay S."/>
            <person name="Walker A.S."/>
            <person name="Sheppard A.E."/>
        </authorList>
    </citation>
    <scope>NUCLEOTIDE SEQUENCE [LARGE SCALE GENOMIC DNA]</scope>
    <source>
        <strain evidence="8 11">CAV1761</strain>
    </source>
</reference>
<evidence type="ECO:0000256" key="2">
    <source>
        <dbReference type="ARBA" id="ARBA00022475"/>
    </source>
</evidence>
<evidence type="ECO:0000259" key="7">
    <source>
        <dbReference type="Pfam" id="PF00884"/>
    </source>
</evidence>
<evidence type="ECO:0000313" key="9">
    <source>
        <dbReference type="EMBL" id="OCO83440.1"/>
    </source>
</evidence>
<dbReference type="Gene3D" id="3.40.720.10">
    <property type="entry name" value="Alkaline Phosphatase, subunit A"/>
    <property type="match status" value="1"/>
</dbReference>
<dbReference type="Pfam" id="PF00884">
    <property type="entry name" value="Sulfatase"/>
    <property type="match status" value="1"/>
</dbReference>
<dbReference type="PANTHER" id="PTHR47371:SF3">
    <property type="entry name" value="PHOSPHOGLYCEROL TRANSFERASE I"/>
    <property type="match status" value="1"/>
</dbReference>
<name>A0A5C6RA44_SERMA</name>
<dbReference type="EMBL" id="CP029449">
    <property type="protein sequence ID" value="AWL67854.1"/>
    <property type="molecule type" value="Genomic_DNA"/>
</dbReference>
<keyword evidence="2" id="KW-1003">Cell membrane</keyword>
<dbReference type="InterPro" id="IPR017850">
    <property type="entry name" value="Alkaline_phosphatase_core_sf"/>
</dbReference>
<dbReference type="EMBL" id="LJEX02000103">
    <property type="protein sequence ID" value="OCO83440.1"/>
    <property type="molecule type" value="Genomic_DNA"/>
</dbReference>
<feature type="transmembrane region" description="Helical" evidence="6">
    <location>
        <begin position="66"/>
        <end position="83"/>
    </location>
</feature>
<dbReference type="InterPro" id="IPR000917">
    <property type="entry name" value="Sulfatase_N"/>
</dbReference>
<evidence type="ECO:0000256" key="3">
    <source>
        <dbReference type="ARBA" id="ARBA00022692"/>
    </source>
</evidence>
<dbReference type="PANTHER" id="PTHR47371">
    <property type="entry name" value="LIPOTEICHOIC ACID SYNTHASE"/>
    <property type="match status" value="1"/>
</dbReference>
<feature type="transmembrane region" description="Helical" evidence="6">
    <location>
        <begin position="20"/>
        <end position="36"/>
    </location>
</feature>
<evidence type="ECO:0000313" key="10">
    <source>
        <dbReference type="Proteomes" id="UP000050489"/>
    </source>
</evidence>
<proteinExistence type="predicted"/>
<dbReference type="AlphaFoldDB" id="A0A5C6RA44"/>
<dbReference type="Proteomes" id="UP000050489">
    <property type="component" value="Unassembled WGS sequence"/>
</dbReference>
<feature type="transmembrane region" description="Helical" evidence="6">
    <location>
        <begin position="118"/>
        <end position="138"/>
    </location>
</feature>
<reference evidence="10" key="1">
    <citation type="submission" date="2016-04" db="EMBL/GenBank/DDBJ databases">
        <authorList>
            <person name="Osei Sekyere J."/>
            <person name="Sivertsen A."/>
            <person name="Pedersen A.T."/>
            <person name="Sundsfjord A."/>
        </authorList>
    </citation>
    <scope>NUCLEOTIDE SEQUENCE [LARGE SCALE GENOMIC DNA]</scope>
    <source>
        <strain evidence="10">945174350</strain>
    </source>
</reference>
<dbReference type="GO" id="GO:0005886">
    <property type="term" value="C:plasma membrane"/>
    <property type="evidence" value="ECO:0007669"/>
    <property type="project" value="UniProtKB-SubCell"/>
</dbReference>
<dbReference type="GO" id="GO:0016740">
    <property type="term" value="F:transferase activity"/>
    <property type="evidence" value="ECO:0007669"/>
    <property type="project" value="UniProtKB-KW"/>
</dbReference>
<keyword evidence="3 6" id="KW-0812">Transmembrane</keyword>
<reference evidence="9" key="2">
    <citation type="journal article" date="2017" name="PLoS ONE">
        <title>Genomic and phenotypic characterisation of fluoroquinolone resistance mechanisms in Enterobacteriaceae in Durban, South Africa.</title>
        <authorList>
            <person name="Osei Sekyere J."/>
            <person name="Amoako D.G."/>
        </authorList>
    </citation>
    <scope>NUCLEOTIDE SEQUENCE</scope>
    <source>
        <strain evidence="9">945174350</strain>
    </source>
</reference>
<organism evidence="9 10">
    <name type="scientific">Serratia marcescens</name>
    <dbReference type="NCBI Taxonomy" id="615"/>
    <lineage>
        <taxon>Bacteria</taxon>
        <taxon>Pseudomonadati</taxon>
        <taxon>Pseudomonadota</taxon>
        <taxon>Gammaproteobacteria</taxon>
        <taxon>Enterobacterales</taxon>
        <taxon>Yersiniaceae</taxon>
        <taxon>Serratia</taxon>
    </lineage>
</organism>
<sequence>MKHHSHPSIRTQYISRPKTYSYLFLLIIAAIIILVGNSPDDIYPLVTAISAFVFVVGIGYLLSAKVLFAISTGSVLVIVLQFINQLKVHYYKDKLMFSDLFMLTDLSNVGTLFHYPEAGLALVGLGGIVAITLIVGWRAVPRRRGVTPRVVALCMMSVSGGVLSQCVLFYQQDWAGTLPGGTGVVSNLVMSSSQMNYDSPSFPDDSSENFTTRTSVLNKVSQASDNMHPDIVLLLQESTTDPRLYQLPDPALLPHFSMFEQGTAVKAHTLMRVQTFGGGTWLSEFSVLTGLRSDDFGTKKNAVFYSVIDHVNDSLFKQMKANGYYTVVLTPFNKSAYNAGHAYTMMGVDKIIQPQELGYPGSLQDNLWHISTADILHYIKKILDTHTDKPVFVYALTMYEHGPYDASHKDNYQLRPVVTNKTSAAKFSHYMEKIQTSDAAMSEFFQFIDQRQKPTMFMYFGDHQPNIDWENGYSTSLPDAAHLTQFSLRDNANMQPVADLGSITDIAFLGGILLEQARLKVSPFYQANIDMRHLCKGALNDCEDQSLFNSYRHYIYNILKVASQD</sequence>
<protein>
    <submittedName>
        <fullName evidence="8">LTA synthase family protein</fullName>
    </submittedName>
    <submittedName>
        <fullName evidence="9">Phosphoethanolamine transferase</fullName>
    </submittedName>
</protein>
<feature type="transmembrane region" description="Helical" evidence="6">
    <location>
        <begin position="42"/>
        <end position="61"/>
    </location>
</feature>
<keyword evidence="9" id="KW-0808">Transferase</keyword>
<evidence type="ECO:0000313" key="11">
    <source>
        <dbReference type="Proteomes" id="UP000245399"/>
    </source>
</evidence>
<evidence type="ECO:0000256" key="5">
    <source>
        <dbReference type="ARBA" id="ARBA00023136"/>
    </source>
</evidence>
<dbReference type="Proteomes" id="UP000245399">
    <property type="component" value="Chromosome"/>
</dbReference>
<feature type="transmembrane region" description="Helical" evidence="6">
    <location>
        <begin position="150"/>
        <end position="170"/>
    </location>
</feature>
<evidence type="ECO:0000313" key="8">
    <source>
        <dbReference type="EMBL" id="AWL67854.1"/>
    </source>
</evidence>
<dbReference type="InterPro" id="IPR050448">
    <property type="entry name" value="OpgB/LTA_synthase_biosynth"/>
</dbReference>
<evidence type="ECO:0000256" key="4">
    <source>
        <dbReference type="ARBA" id="ARBA00022989"/>
    </source>
</evidence>
<accession>A0A5C6RA44</accession>
<dbReference type="CDD" id="cd16015">
    <property type="entry name" value="LTA_synthase"/>
    <property type="match status" value="1"/>
</dbReference>